<proteinExistence type="predicted"/>
<name>A0A0B1T1V1_OESDE</name>
<keyword evidence="2" id="KW-0812">Transmembrane</keyword>
<feature type="transmembrane region" description="Helical" evidence="2">
    <location>
        <begin position="25"/>
        <end position="43"/>
    </location>
</feature>
<evidence type="ECO:0000313" key="4">
    <source>
        <dbReference type="Proteomes" id="UP000053660"/>
    </source>
</evidence>
<organism evidence="3 4">
    <name type="scientific">Oesophagostomum dentatum</name>
    <name type="common">Nodular worm</name>
    <dbReference type="NCBI Taxonomy" id="61180"/>
    <lineage>
        <taxon>Eukaryota</taxon>
        <taxon>Metazoa</taxon>
        <taxon>Ecdysozoa</taxon>
        <taxon>Nematoda</taxon>
        <taxon>Chromadorea</taxon>
        <taxon>Rhabditida</taxon>
        <taxon>Rhabditina</taxon>
        <taxon>Rhabditomorpha</taxon>
        <taxon>Strongyloidea</taxon>
        <taxon>Strongylidae</taxon>
        <taxon>Oesophagostomum</taxon>
    </lineage>
</organism>
<keyword evidence="2" id="KW-0472">Membrane</keyword>
<dbReference type="AlphaFoldDB" id="A0A0B1T1V1"/>
<reference evidence="3 4" key="1">
    <citation type="submission" date="2014-03" db="EMBL/GenBank/DDBJ databases">
        <title>Draft genome of the hookworm Oesophagostomum dentatum.</title>
        <authorList>
            <person name="Mitreva M."/>
        </authorList>
    </citation>
    <scope>NUCLEOTIDE SEQUENCE [LARGE SCALE GENOMIC DNA]</scope>
    <source>
        <strain evidence="3 4">OD-Hann</strain>
    </source>
</reference>
<protein>
    <submittedName>
        <fullName evidence="3">Uncharacterized protein</fullName>
    </submittedName>
</protein>
<evidence type="ECO:0000256" key="1">
    <source>
        <dbReference type="SAM" id="MobiDB-lite"/>
    </source>
</evidence>
<accession>A0A0B1T1V1</accession>
<feature type="region of interest" description="Disordered" evidence="1">
    <location>
        <begin position="56"/>
        <end position="76"/>
    </location>
</feature>
<dbReference type="Proteomes" id="UP000053660">
    <property type="component" value="Unassembled WGS sequence"/>
</dbReference>
<gene>
    <name evidence="3" type="ORF">OESDEN_08946</name>
</gene>
<keyword evidence="4" id="KW-1185">Reference proteome</keyword>
<keyword evidence="2" id="KW-1133">Transmembrane helix</keyword>
<dbReference type="EMBL" id="KN552263">
    <property type="protein sequence ID" value="KHJ91199.1"/>
    <property type="molecule type" value="Genomic_DNA"/>
</dbReference>
<evidence type="ECO:0000256" key="2">
    <source>
        <dbReference type="SAM" id="Phobius"/>
    </source>
</evidence>
<sequence>MENYGDHKLLHAPITSEAPLRMNGVLWVLALVALAVCENQIFLSRHRHRDDKAVQKGYPRMGSSHRHQDDTMTPRKRPRYATLFEEDQSWKVKASRRDVRGEVLDLIYALPAALVNSSIILEDREMSLEERYSALDRLSDEHPEVYRALRFIFDMFLVIDDSHLFVTRDRTYGERRAKVTRIPTQKEKGRFAGVEILCYLPRNTAGKQ</sequence>
<evidence type="ECO:0000313" key="3">
    <source>
        <dbReference type="EMBL" id="KHJ91199.1"/>
    </source>
</evidence>